<dbReference type="EMBL" id="FR872582">
    <property type="protein sequence ID" value="CCB89484.1"/>
    <property type="molecule type" value="Genomic_DNA"/>
</dbReference>
<name>F8L9F2_SIMNZ</name>
<keyword evidence="1" id="KW-0812">Transmembrane</keyword>
<dbReference type="RefSeq" id="WP_013943950.1">
    <property type="nucleotide sequence ID" value="NC_015713.1"/>
</dbReference>
<gene>
    <name evidence="2" type="ordered locus">SNE_A16070</name>
</gene>
<dbReference type="eggNOG" id="ENOG502ZJ5D">
    <property type="taxonomic scope" value="Bacteria"/>
</dbReference>
<organism evidence="2 3">
    <name type="scientific">Simkania negevensis (strain ATCC VR-1471 / DSM 27360 / Z)</name>
    <dbReference type="NCBI Taxonomy" id="331113"/>
    <lineage>
        <taxon>Bacteria</taxon>
        <taxon>Pseudomonadati</taxon>
        <taxon>Chlamydiota</taxon>
        <taxon>Chlamydiia</taxon>
        <taxon>Parachlamydiales</taxon>
        <taxon>Simkaniaceae</taxon>
        <taxon>Simkania</taxon>
    </lineage>
</organism>
<keyword evidence="1" id="KW-1133">Transmembrane helix</keyword>
<protein>
    <submittedName>
        <fullName evidence="2">Uncharacterized protein</fullName>
    </submittedName>
</protein>
<dbReference type="Proteomes" id="UP000000496">
    <property type="component" value="Chromosome gsn.131"/>
</dbReference>
<evidence type="ECO:0000256" key="1">
    <source>
        <dbReference type="SAM" id="Phobius"/>
    </source>
</evidence>
<reference key="1">
    <citation type="journal article" date="2011" name="Mol. Biol. Evol.">
        <title>Unity in variety -- the pan-genome of the Chlamydiae.</title>
        <authorList>
            <person name="Collingro A."/>
            <person name="Tischler P."/>
            <person name="Weinmaier T."/>
            <person name="Penz T."/>
            <person name="Heinz E."/>
            <person name="Brunham R.C."/>
            <person name="Read T.D."/>
            <person name="Bavoil P.M."/>
            <person name="Sachse K."/>
            <person name="Kahane S."/>
            <person name="Friedman M.G."/>
            <person name="Rattei T."/>
            <person name="Myers G.S.A."/>
            <person name="Horn M."/>
        </authorList>
    </citation>
    <scope>NUCLEOTIDE SEQUENCE</scope>
    <source>
        <strain>Z</strain>
    </source>
</reference>
<keyword evidence="1" id="KW-0472">Membrane</keyword>
<dbReference type="STRING" id="331113.SNE_A16070"/>
<dbReference type="KEGG" id="sng:SNE_A16070"/>
<feature type="transmembrane region" description="Helical" evidence="1">
    <location>
        <begin position="45"/>
        <end position="63"/>
    </location>
</feature>
<dbReference type="AlphaFoldDB" id="F8L9F2"/>
<accession>F8L9F2</accession>
<dbReference type="HOGENOM" id="CLU_2865407_0_0_0"/>
<evidence type="ECO:0000313" key="3">
    <source>
        <dbReference type="Proteomes" id="UP000000496"/>
    </source>
</evidence>
<keyword evidence="3" id="KW-1185">Reference proteome</keyword>
<feature type="transmembrane region" description="Helical" evidence="1">
    <location>
        <begin position="5"/>
        <end position="25"/>
    </location>
</feature>
<reference evidence="2 3" key="2">
    <citation type="journal article" date="2011" name="Mol. Biol. Evol.">
        <title>Unity in variety--the pan-genome of the Chlamydiae.</title>
        <authorList>
            <person name="Collingro A."/>
            <person name="Tischler P."/>
            <person name="Weinmaier T."/>
            <person name="Penz T."/>
            <person name="Heinz E."/>
            <person name="Brunham R.C."/>
            <person name="Read T.D."/>
            <person name="Bavoil P.M."/>
            <person name="Sachse K."/>
            <person name="Kahane S."/>
            <person name="Friedman M.G."/>
            <person name="Rattei T."/>
            <person name="Myers G.S."/>
            <person name="Horn M."/>
        </authorList>
    </citation>
    <scope>NUCLEOTIDE SEQUENCE [LARGE SCALE GENOMIC DNA]</scope>
    <source>
        <strain evidence="3">ATCC VR-1471 / Z</strain>
    </source>
</reference>
<proteinExistence type="predicted"/>
<sequence length="64" mass="7839">MIEKIIFFLLLIDSIGCNLVVWLDGKWYTKHLRWLSRFFPPAKGWSLYYFLLMLWIGTLVFRMH</sequence>
<dbReference type="OrthoDB" id="9553966at2"/>
<evidence type="ECO:0000313" key="2">
    <source>
        <dbReference type="EMBL" id="CCB89484.1"/>
    </source>
</evidence>